<evidence type="ECO:0000256" key="1">
    <source>
        <dbReference type="SAM" id="MobiDB-lite"/>
    </source>
</evidence>
<feature type="domain" description="PEGA" evidence="2">
    <location>
        <begin position="558"/>
        <end position="600"/>
    </location>
</feature>
<gene>
    <name evidence="3" type="ORF">HQQ74_02490</name>
</gene>
<dbReference type="Proteomes" id="UP000737555">
    <property type="component" value="Unassembled WGS sequence"/>
</dbReference>
<dbReference type="PANTHER" id="PTHR36194">
    <property type="entry name" value="S-LAYER-LIKE PROTEIN"/>
    <property type="match status" value="1"/>
</dbReference>
<feature type="domain" description="PEGA" evidence="2">
    <location>
        <begin position="785"/>
        <end position="854"/>
    </location>
</feature>
<feature type="domain" description="PEGA" evidence="2">
    <location>
        <begin position="318"/>
        <end position="379"/>
    </location>
</feature>
<feature type="region of interest" description="Disordered" evidence="1">
    <location>
        <begin position="518"/>
        <end position="559"/>
    </location>
</feature>
<dbReference type="GO" id="GO:0030246">
    <property type="term" value="F:carbohydrate binding"/>
    <property type="evidence" value="ECO:0007669"/>
    <property type="project" value="InterPro"/>
</dbReference>
<evidence type="ECO:0000259" key="2">
    <source>
        <dbReference type="Pfam" id="PF08308"/>
    </source>
</evidence>
<dbReference type="SUPFAM" id="SSF49452">
    <property type="entry name" value="Starch-binding domain-like"/>
    <property type="match status" value="2"/>
</dbReference>
<evidence type="ECO:0000313" key="3">
    <source>
        <dbReference type="EMBL" id="NQS77584.1"/>
    </source>
</evidence>
<organism evidence="3 4">
    <name type="scientific">Methanoculleus bourgensis</name>
    <dbReference type="NCBI Taxonomy" id="83986"/>
    <lineage>
        <taxon>Archaea</taxon>
        <taxon>Methanobacteriati</taxon>
        <taxon>Methanobacteriota</taxon>
        <taxon>Stenosarchaea group</taxon>
        <taxon>Methanomicrobia</taxon>
        <taxon>Methanomicrobiales</taxon>
        <taxon>Methanomicrobiaceae</taxon>
        <taxon>Methanoculleus</taxon>
    </lineage>
</organism>
<reference evidence="3" key="1">
    <citation type="submission" date="2020-05" db="EMBL/GenBank/DDBJ databases">
        <title>The first insight into the ecology of ammonia-tolerant syntrophic propionate oxidizing bacteria.</title>
        <authorList>
            <person name="Singh A."/>
            <person name="Schnurer A."/>
            <person name="Westerholm M."/>
        </authorList>
    </citation>
    <scope>NUCLEOTIDE SEQUENCE</scope>
    <source>
        <strain evidence="3">MAG54</strain>
    </source>
</reference>
<feature type="domain" description="PEGA" evidence="2">
    <location>
        <begin position="397"/>
        <end position="465"/>
    </location>
</feature>
<feature type="compositionally biased region" description="Low complexity" evidence="1">
    <location>
        <begin position="518"/>
        <end position="529"/>
    </location>
</feature>
<name>A0A8T7H829_9EURY</name>
<evidence type="ECO:0000313" key="4">
    <source>
        <dbReference type="Proteomes" id="UP000737555"/>
    </source>
</evidence>
<dbReference type="InterPro" id="IPR013784">
    <property type="entry name" value="Carb-bd-like_fold"/>
</dbReference>
<dbReference type="PANTHER" id="PTHR36194:SF1">
    <property type="entry name" value="S-LAYER-LIKE PROTEIN"/>
    <property type="match status" value="1"/>
</dbReference>
<dbReference type="InterPro" id="IPR013229">
    <property type="entry name" value="PEGA"/>
</dbReference>
<accession>A0A8T7H829</accession>
<dbReference type="Pfam" id="PF08308">
    <property type="entry name" value="PEGA"/>
    <property type="match status" value="6"/>
</dbReference>
<comment type="caution">
    <text evidence="3">The sequence shown here is derived from an EMBL/GenBank/DDBJ whole genome shotgun (WGS) entry which is preliminary data.</text>
</comment>
<sequence>MVSTHIRGSIPHLVALSLCLLLALAAPVAASPTTELHIKKIAADGVSVIDEKTVDYRWLEANLPVQGDGVTHYYHQGPVFEGDPWNPEEDTNVKEKDMGAVKGTDLKDICELVGGMGEEDIVMLRAADGMSKRFPYQNVYEPEPRQGPMVITWYHAEDGYVPDYRSGMRLVFFADTSTNPNGTHVFGVWDMHECFDPEYWYFYNGEYPTTTGLSVQFVSEVIIESEEEATGSIHVNSTPSGATIFIDDEETGDVTPCTISGIEVGSHSVRVELEGFVQPDEEWVTVDANAVTEVEFNLTLEAESGGDSSSDGGGSINGSIAITSVPMNASIYLDGNMTGLFTDATLKDVPPGEHTIELVLPGYPNMTRTVTVEVGQCSLLDLIFENITTGNAATGTGRLVVSSVPANASIYLDGNATGLWTNATLEAVPAGRHTIELVVPGYQNTTRTVTVEGGGQTALNLILSPVDYETGANTTGRGEPTSGRPAPSNPIEAFIEAILTFVGRLFSFLGMGESTITPLEPESTSPPSEGAITPVLTDTPVLSEQTPGEARSTKNHSGGLYIDSYPPGMTIVVDNKKLVWKTPQTVYGLREGLHTIRVEESDSDGKREDSGYQFEALQAWVYPDAVAPVLLDGLTNRYKKTTRIDSETYQGAKFTVNGVFPAGTIPGDAAIEGAKSWITVFWNGTYRSHAIPPGIASGETYTVEPQSEGIVSISIRSSPPGALVFIDGFPTDKVTPCRVDGLSPGQHRILVSMPGYLPAEEVIRIPEEARTGGSITCTLREYPHGDLLVESTVPDAKIYLYGRYTGEKAPHTFPGMSIGTYEVRVVSENASRTVDDVLVTPGGTTQRTVVLKEERR</sequence>
<feature type="domain" description="PEGA" evidence="2">
    <location>
        <begin position="231"/>
        <end position="299"/>
    </location>
</feature>
<feature type="domain" description="PEGA" evidence="2">
    <location>
        <begin position="712"/>
        <end position="768"/>
    </location>
</feature>
<dbReference type="EMBL" id="JABMJE010000020">
    <property type="protein sequence ID" value="NQS77584.1"/>
    <property type="molecule type" value="Genomic_DNA"/>
</dbReference>
<protein>
    <submittedName>
        <fullName evidence="3">PEGA domain-containing protein</fullName>
    </submittedName>
</protein>
<dbReference type="AlphaFoldDB" id="A0A8T7H829"/>
<proteinExistence type="predicted"/>